<evidence type="ECO:0000313" key="3">
    <source>
        <dbReference type="Proteomes" id="UP000796880"/>
    </source>
</evidence>
<keyword evidence="3" id="KW-1185">Reference proteome</keyword>
<gene>
    <name evidence="2" type="ORF">FNV43_RR00101</name>
</gene>
<feature type="domain" description="Retrotransposon gag" evidence="1">
    <location>
        <begin position="149"/>
        <end position="233"/>
    </location>
</feature>
<protein>
    <recommendedName>
        <fullName evidence="1">Retrotransposon gag domain-containing protein</fullName>
    </recommendedName>
</protein>
<dbReference type="OrthoDB" id="1305902at2759"/>
<sequence>MDRNLMSKTRECQQFREYSLDYNLATFVRFMTRLFNQEELQYDLEIERTARRLRKETSRQIATRSPLAFLQLWVQSRESDSEDEPKLVTNMNNNQTLTELATPDLNSQPLCIEFPDLTVAFESKSGLIHLLPAFCGLVLKDFSILTAYSAKDWLYYLLSGSINSWNEMKRLFLEKYFPASRAANIRKDICGIHQYDGESLYKYWERFKKLCASCPHHQINDQLLIQYFYEGLSHMDGSMVDAASGGALVDKTPDEARCVISNMAANS</sequence>
<dbReference type="PANTHER" id="PTHR33223:SF3">
    <property type="match status" value="1"/>
</dbReference>
<dbReference type="EMBL" id="VOIH02000001">
    <property type="protein sequence ID" value="KAF3455472.1"/>
    <property type="molecule type" value="Genomic_DNA"/>
</dbReference>
<comment type="caution">
    <text evidence="2">The sequence shown here is derived from an EMBL/GenBank/DDBJ whole genome shotgun (WGS) entry which is preliminary data.</text>
</comment>
<reference evidence="2" key="1">
    <citation type="submission" date="2020-03" db="EMBL/GenBank/DDBJ databases">
        <title>A high-quality chromosome-level genome assembly of a woody plant with both climbing and erect habits, Rhamnella rubrinervis.</title>
        <authorList>
            <person name="Lu Z."/>
            <person name="Yang Y."/>
            <person name="Zhu X."/>
            <person name="Sun Y."/>
        </authorList>
    </citation>
    <scope>NUCLEOTIDE SEQUENCE</scope>
    <source>
        <strain evidence="2">BYM</strain>
        <tissue evidence="2">Leaf</tissue>
    </source>
</reference>
<dbReference type="AlphaFoldDB" id="A0A8K0HMF8"/>
<name>A0A8K0HMF8_9ROSA</name>
<proteinExistence type="predicted"/>
<dbReference type="InterPro" id="IPR005162">
    <property type="entry name" value="Retrotrans_gag_dom"/>
</dbReference>
<evidence type="ECO:0000259" key="1">
    <source>
        <dbReference type="Pfam" id="PF03732"/>
    </source>
</evidence>
<dbReference type="Pfam" id="PF03732">
    <property type="entry name" value="Retrotrans_gag"/>
    <property type="match status" value="1"/>
</dbReference>
<dbReference type="Proteomes" id="UP000796880">
    <property type="component" value="Unassembled WGS sequence"/>
</dbReference>
<organism evidence="2 3">
    <name type="scientific">Rhamnella rubrinervis</name>
    <dbReference type="NCBI Taxonomy" id="2594499"/>
    <lineage>
        <taxon>Eukaryota</taxon>
        <taxon>Viridiplantae</taxon>
        <taxon>Streptophyta</taxon>
        <taxon>Embryophyta</taxon>
        <taxon>Tracheophyta</taxon>
        <taxon>Spermatophyta</taxon>
        <taxon>Magnoliopsida</taxon>
        <taxon>eudicotyledons</taxon>
        <taxon>Gunneridae</taxon>
        <taxon>Pentapetalae</taxon>
        <taxon>rosids</taxon>
        <taxon>fabids</taxon>
        <taxon>Rosales</taxon>
        <taxon>Rhamnaceae</taxon>
        <taxon>rhamnoid group</taxon>
        <taxon>Rhamneae</taxon>
        <taxon>Rhamnella</taxon>
    </lineage>
</organism>
<evidence type="ECO:0000313" key="2">
    <source>
        <dbReference type="EMBL" id="KAF3455472.1"/>
    </source>
</evidence>
<accession>A0A8K0HMF8</accession>
<dbReference type="PANTHER" id="PTHR33223">
    <property type="entry name" value="CCHC-TYPE DOMAIN-CONTAINING PROTEIN"/>
    <property type="match status" value="1"/>
</dbReference>